<dbReference type="Proteomes" id="UP000070260">
    <property type="component" value="Plasmid pJFP838A"/>
</dbReference>
<dbReference type="GO" id="GO:0005737">
    <property type="term" value="C:cytoplasm"/>
    <property type="evidence" value="ECO:0007669"/>
    <property type="project" value="TreeGrafter"/>
</dbReference>
<proteinExistence type="predicted"/>
<gene>
    <name evidence="2" type="ORF">JFP838_pA0087</name>
</gene>
<dbReference type="EMBL" id="CP013615">
    <property type="protein sequence ID" value="AMN31003.1"/>
    <property type="molecule type" value="Genomic_DNA"/>
</dbReference>
<dbReference type="PATRIC" id="fig|1502.177.peg.3294"/>
<dbReference type="GO" id="GO:0016791">
    <property type="term" value="F:phosphatase activity"/>
    <property type="evidence" value="ECO:0007669"/>
    <property type="project" value="TreeGrafter"/>
</dbReference>
<organism evidence="2 3">
    <name type="scientific">Clostridium perfringens</name>
    <dbReference type="NCBI Taxonomy" id="1502"/>
    <lineage>
        <taxon>Bacteria</taxon>
        <taxon>Bacillati</taxon>
        <taxon>Bacillota</taxon>
        <taxon>Clostridia</taxon>
        <taxon>Eubacteriales</taxon>
        <taxon>Clostridiaceae</taxon>
        <taxon>Clostridium</taxon>
    </lineage>
</organism>
<accession>A0A140GR44</accession>
<dbReference type="OrthoDB" id="384253at2"/>
<dbReference type="GO" id="GO:0110154">
    <property type="term" value="P:RNA decapping"/>
    <property type="evidence" value="ECO:0007669"/>
    <property type="project" value="TreeGrafter"/>
</dbReference>
<dbReference type="RefSeq" id="WP_061429611.1">
    <property type="nucleotide sequence ID" value="NZ_CATNZX010000001.1"/>
</dbReference>
<evidence type="ECO:0000313" key="2">
    <source>
        <dbReference type="EMBL" id="AMN31003.1"/>
    </source>
</evidence>
<evidence type="ECO:0000313" key="3">
    <source>
        <dbReference type="Proteomes" id="UP000070260"/>
    </source>
</evidence>
<protein>
    <submittedName>
        <fullName evidence="2">Protein serine/threonine phosphatase PrpC, regulation of stationary phase</fullName>
    </submittedName>
</protein>
<feature type="domain" description="Calcineurin-like phosphoesterase" evidence="1">
    <location>
        <begin position="2"/>
        <end position="172"/>
    </location>
</feature>
<geneLocation type="plasmid" evidence="2 3">
    <name>pJFP838A</name>
</geneLocation>
<dbReference type="Gene3D" id="3.60.21.10">
    <property type="match status" value="1"/>
</dbReference>
<evidence type="ECO:0000259" key="1">
    <source>
        <dbReference type="Pfam" id="PF00149"/>
    </source>
</evidence>
<dbReference type="InterPro" id="IPR050126">
    <property type="entry name" value="Ap4A_hydrolase"/>
</dbReference>
<dbReference type="Pfam" id="PF00149">
    <property type="entry name" value="Metallophos"/>
    <property type="match status" value="1"/>
</dbReference>
<dbReference type="InterPro" id="IPR029052">
    <property type="entry name" value="Metallo-depent_PP-like"/>
</dbReference>
<sequence>MIYVMSDIHGCFEKFILMLEKIKFSNHDKLYILGDILDKGDRPLEIYEYIKDKENIYLLKGNHEVFCEYALKHNEFNLWSKVGGATTLNQLNRKDKTYKDNLIKYIEELPLYKVVDNFLLVHAGVFTEKDIDTLENVLNNTSEDIFLWDKSLVDVRQEIKGYTIICGHTSTPDIDSSLNVGKIINHNNKIYIDCKVYNNEIGRLGCLRLNDMAEFYI</sequence>
<name>A0A140GR44_CLOPF</name>
<dbReference type="InterPro" id="IPR004843">
    <property type="entry name" value="Calcineurin-like_PHP"/>
</dbReference>
<dbReference type="AlphaFoldDB" id="A0A140GR44"/>
<dbReference type="PANTHER" id="PTHR42850">
    <property type="entry name" value="METALLOPHOSPHOESTERASE"/>
    <property type="match status" value="1"/>
</dbReference>
<reference evidence="2 3" key="1">
    <citation type="journal article" date="2016" name="PLoS ONE">
        <title>Plasmid Characterization and Chromosome Analysis of Two netF+ Clostridium perfringens Isolates Associated with Foal and Canine Necrotizing Enteritis.</title>
        <authorList>
            <person name="Mehdizadeh Gohari I."/>
            <person name="Kropinski A.M."/>
            <person name="Weese S.J."/>
            <person name="Parreira V.R."/>
            <person name="Whitehead A.E."/>
            <person name="Boerlin P."/>
            <person name="Prescott J.F."/>
        </authorList>
    </citation>
    <scope>NUCLEOTIDE SEQUENCE [LARGE SCALE GENOMIC DNA]</scope>
    <source>
        <strain evidence="2 3">JP838</strain>
        <plasmid evidence="3">Plasmid pJFP838A</plasmid>
    </source>
</reference>
<dbReference type="SUPFAM" id="SSF56300">
    <property type="entry name" value="Metallo-dependent phosphatases"/>
    <property type="match status" value="1"/>
</dbReference>
<keyword evidence="2" id="KW-0614">Plasmid</keyword>
<dbReference type="GO" id="GO:0008803">
    <property type="term" value="F:bis(5'-nucleosyl)-tetraphosphatase (symmetrical) activity"/>
    <property type="evidence" value="ECO:0007669"/>
    <property type="project" value="TreeGrafter"/>
</dbReference>
<dbReference type="PANTHER" id="PTHR42850:SF4">
    <property type="entry name" value="ZINC-DEPENDENT ENDOPOLYPHOSPHATASE"/>
    <property type="match status" value="1"/>
</dbReference>